<organism evidence="14 15">
    <name type="scientific">Iphiclides podalirius</name>
    <name type="common">scarce swallowtail</name>
    <dbReference type="NCBI Taxonomy" id="110791"/>
    <lineage>
        <taxon>Eukaryota</taxon>
        <taxon>Metazoa</taxon>
        <taxon>Ecdysozoa</taxon>
        <taxon>Arthropoda</taxon>
        <taxon>Hexapoda</taxon>
        <taxon>Insecta</taxon>
        <taxon>Pterygota</taxon>
        <taxon>Neoptera</taxon>
        <taxon>Endopterygota</taxon>
        <taxon>Lepidoptera</taxon>
        <taxon>Glossata</taxon>
        <taxon>Ditrysia</taxon>
        <taxon>Papilionoidea</taxon>
        <taxon>Papilionidae</taxon>
        <taxon>Papilioninae</taxon>
        <taxon>Iphiclides</taxon>
    </lineage>
</organism>
<evidence type="ECO:0000256" key="6">
    <source>
        <dbReference type="ARBA" id="ARBA00022989"/>
    </source>
</evidence>
<name>A0ABN8I0V4_9NEOP</name>
<keyword evidence="7" id="KW-0915">Sodium</keyword>
<keyword evidence="15" id="KW-1185">Reference proteome</keyword>
<feature type="transmembrane region" description="Helical" evidence="13">
    <location>
        <begin position="446"/>
        <end position="469"/>
    </location>
</feature>
<dbReference type="EMBL" id="OW152828">
    <property type="protein sequence ID" value="CAH2045706.1"/>
    <property type="molecule type" value="Genomic_DNA"/>
</dbReference>
<keyword evidence="11 12" id="KW-0407">Ion channel</keyword>
<evidence type="ECO:0000256" key="4">
    <source>
        <dbReference type="ARBA" id="ARBA00022461"/>
    </source>
</evidence>
<dbReference type="Gene3D" id="2.60.470.10">
    <property type="entry name" value="Acid-sensing ion channels like domains"/>
    <property type="match status" value="1"/>
</dbReference>
<feature type="non-terminal residue" evidence="14">
    <location>
        <position position="485"/>
    </location>
</feature>
<keyword evidence="10 12" id="KW-0739">Sodium transport</keyword>
<evidence type="ECO:0000256" key="2">
    <source>
        <dbReference type="ARBA" id="ARBA00007193"/>
    </source>
</evidence>
<dbReference type="PRINTS" id="PR01078">
    <property type="entry name" value="AMINACHANNEL"/>
</dbReference>
<protein>
    <recommendedName>
        <fullName evidence="16">Sodium channel protein Nach</fullName>
    </recommendedName>
</protein>
<feature type="transmembrane region" description="Helical" evidence="13">
    <location>
        <begin position="36"/>
        <end position="57"/>
    </location>
</feature>
<evidence type="ECO:0000256" key="8">
    <source>
        <dbReference type="ARBA" id="ARBA00023065"/>
    </source>
</evidence>
<evidence type="ECO:0000256" key="7">
    <source>
        <dbReference type="ARBA" id="ARBA00023053"/>
    </source>
</evidence>
<evidence type="ECO:0000256" key="5">
    <source>
        <dbReference type="ARBA" id="ARBA00022692"/>
    </source>
</evidence>
<evidence type="ECO:0000256" key="3">
    <source>
        <dbReference type="ARBA" id="ARBA00022448"/>
    </source>
</evidence>
<evidence type="ECO:0000256" key="11">
    <source>
        <dbReference type="ARBA" id="ARBA00023303"/>
    </source>
</evidence>
<keyword evidence="6 13" id="KW-1133">Transmembrane helix</keyword>
<keyword evidence="4 12" id="KW-0894">Sodium channel</keyword>
<sequence length="485" mass="55811">MKGNNFRTLLREYCLEGSILGLKYFYLYPDRVSRCFWAVTMFLNVGVACMLGLLLYLRFYEMPTRITIENQFEPIQNLPYPAITICSPNHITNSALDRFKKSLVSGNVTTDIKRLVPHILGSVTILNKLKLSELKQLQNIIESNRYKALDVLSLLPQRCDQFLKRCFFEQKVYPCKELFYPIITKSGMCCVFNSIYKLKKGNNGVYRNERQTNFSKHKVTKVGLSHGLNVVMDYDPCNAMDSSIVYAGATKVMLTDWREFPANEEASFIKSGTEAFHVLSNTFTYCSDEVQQLPLSSRKCYFKDELTLPYFKDYHNSDCELSCLIKEVENQCQCTPLYVPYVSTHAACNFTSLDCIMAVQLANMNRLNENGRCNCLRDCISHSYTSKVIIGNLKSVEHLMDNRYSGIVFNGSTTIMHFYFPAPFYVKQKQETVISLISLMSNLGGVFGLCLGCSFISLIEIWFYIYVALKKYVKGHLKKRRHQRE</sequence>
<keyword evidence="3 12" id="KW-0813">Transport</keyword>
<dbReference type="PANTHER" id="PTHR11690">
    <property type="entry name" value="AMILORIDE-SENSITIVE SODIUM CHANNEL-RELATED"/>
    <property type="match status" value="1"/>
</dbReference>
<dbReference type="PANTHER" id="PTHR11690:SF288">
    <property type="entry name" value="AMILORIDE-SENSITIVE NA+ CHANNEL-RELATED"/>
    <property type="match status" value="1"/>
</dbReference>
<reference evidence="14" key="1">
    <citation type="submission" date="2022-03" db="EMBL/GenBank/DDBJ databases">
        <authorList>
            <person name="Martin H S."/>
        </authorList>
    </citation>
    <scope>NUCLEOTIDE SEQUENCE</scope>
</reference>
<keyword evidence="5 12" id="KW-0812">Transmembrane</keyword>
<dbReference type="Gene3D" id="1.10.287.770">
    <property type="entry name" value="YojJ-like"/>
    <property type="match status" value="1"/>
</dbReference>
<gene>
    <name evidence="14" type="ORF">IPOD504_LOCUS5193</name>
</gene>
<evidence type="ECO:0000256" key="12">
    <source>
        <dbReference type="RuleBase" id="RU000679"/>
    </source>
</evidence>
<keyword evidence="8 12" id="KW-0406">Ion transport</keyword>
<comment type="similarity">
    <text evidence="2 12">Belongs to the amiloride-sensitive sodium channel (TC 1.A.6) family.</text>
</comment>
<accession>A0ABN8I0V4</accession>
<evidence type="ECO:0008006" key="16">
    <source>
        <dbReference type="Google" id="ProtNLM"/>
    </source>
</evidence>
<evidence type="ECO:0000256" key="13">
    <source>
        <dbReference type="SAM" id="Phobius"/>
    </source>
</evidence>
<evidence type="ECO:0000256" key="1">
    <source>
        <dbReference type="ARBA" id="ARBA00004141"/>
    </source>
</evidence>
<proteinExistence type="inferred from homology"/>
<dbReference type="InterPro" id="IPR001873">
    <property type="entry name" value="ENaC"/>
</dbReference>
<evidence type="ECO:0000256" key="10">
    <source>
        <dbReference type="ARBA" id="ARBA00023201"/>
    </source>
</evidence>
<evidence type="ECO:0000256" key="9">
    <source>
        <dbReference type="ARBA" id="ARBA00023136"/>
    </source>
</evidence>
<comment type="subcellular location">
    <subcellularLocation>
        <location evidence="1">Membrane</location>
        <topology evidence="1">Multi-pass membrane protein</topology>
    </subcellularLocation>
</comment>
<keyword evidence="9 13" id="KW-0472">Membrane</keyword>
<evidence type="ECO:0000313" key="14">
    <source>
        <dbReference type="EMBL" id="CAH2045706.1"/>
    </source>
</evidence>
<dbReference type="Proteomes" id="UP000837857">
    <property type="component" value="Chromosome 16"/>
</dbReference>
<evidence type="ECO:0000313" key="15">
    <source>
        <dbReference type="Proteomes" id="UP000837857"/>
    </source>
</evidence>
<dbReference type="Pfam" id="PF00858">
    <property type="entry name" value="ASC"/>
    <property type="match status" value="1"/>
</dbReference>